<accession>V8QTA0</accession>
<dbReference type="GO" id="GO:0008234">
    <property type="term" value="F:cysteine-type peptidase activity"/>
    <property type="evidence" value="ECO:0007669"/>
    <property type="project" value="UniProtKB-KW"/>
</dbReference>
<dbReference type="SUPFAM" id="SSF54001">
    <property type="entry name" value="Cysteine proteinases"/>
    <property type="match status" value="1"/>
</dbReference>
<dbReference type="PANTHER" id="PTHR47053">
    <property type="entry name" value="MUREIN DD-ENDOPEPTIDASE MEPH-RELATED"/>
    <property type="match status" value="1"/>
</dbReference>
<evidence type="ECO:0000259" key="6">
    <source>
        <dbReference type="PROSITE" id="PS51935"/>
    </source>
</evidence>
<comment type="similarity">
    <text evidence="1">Belongs to the peptidase C40 family.</text>
</comment>
<dbReference type="InterPro" id="IPR038765">
    <property type="entry name" value="Papain-like_cys_pep_sf"/>
</dbReference>
<dbReference type="eggNOG" id="COG0791">
    <property type="taxonomic scope" value="Bacteria"/>
</dbReference>
<evidence type="ECO:0000313" key="8">
    <source>
        <dbReference type="Proteomes" id="UP000018733"/>
    </source>
</evidence>
<keyword evidence="5" id="KW-0732">Signal</keyword>
<name>V8QTA0_9BURK</name>
<evidence type="ECO:0000256" key="3">
    <source>
        <dbReference type="ARBA" id="ARBA00022801"/>
    </source>
</evidence>
<dbReference type="RefSeq" id="WP_024005019.1">
    <property type="nucleotide sequence ID" value="NZ_KI650979.1"/>
</dbReference>
<evidence type="ECO:0000256" key="5">
    <source>
        <dbReference type="SAM" id="SignalP"/>
    </source>
</evidence>
<dbReference type="EMBL" id="AYXT01000009">
    <property type="protein sequence ID" value="ETF03176.1"/>
    <property type="molecule type" value="Genomic_DNA"/>
</dbReference>
<evidence type="ECO:0000256" key="2">
    <source>
        <dbReference type="ARBA" id="ARBA00022670"/>
    </source>
</evidence>
<protein>
    <recommendedName>
        <fullName evidence="6">NlpC/P60 domain-containing protein</fullName>
    </recommendedName>
</protein>
<dbReference type="PATRIC" id="fig|1424334.3.peg.2055"/>
<reference evidence="7 8" key="1">
    <citation type="journal article" date="2014" name="Genome Announc.">
        <title>Draft Genome Sequence of Advenella kashmirensis Strain W13003, a Polycyclic Aromatic Hydrocarbon-Degrading Bacterium.</title>
        <authorList>
            <person name="Wang X."/>
            <person name="Jin D."/>
            <person name="Zhou L."/>
            <person name="Wu L."/>
            <person name="An W."/>
            <person name="Zhao L."/>
        </authorList>
    </citation>
    <scope>NUCLEOTIDE SEQUENCE [LARGE SCALE GENOMIC DNA]</scope>
    <source>
        <strain evidence="7 8">W13003</strain>
    </source>
</reference>
<gene>
    <name evidence="7" type="ORF">W822_10245</name>
</gene>
<proteinExistence type="inferred from homology"/>
<dbReference type="STRING" id="1424334.W822_10245"/>
<evidence type="ECO:0000256" key="4">
    <source>
        <dbReference type="ARBA" id="ARBA00022807"/>
    </source>
</evidence>
<sequence>MHRSLKYMAAIGATSLLLAGCASRGPVAKVPASYSSPSISETYRDPVLERALTLTGTPYRYGGSTPDGMDCSGFVSYVFNESAGFRFPHNTAMIAKLSKPISRSDLKAGDFVFFNTFKPYSHMGIYIGNNEFVHAPSSRNNGKVRVDSLDSRYFAERFEDARTAFQ</sequence>
<dbReference type="HOGENOM" id="CLU_016043_9_3_4"/>
<dbReference type="InterPro" id="IPR000064">
    <property type="entry name" value="NLP_P60_dom"/>
</dbReference>
<evidence type="ECO:0000256" key="1">
    <source>
        <dbReference type="ARBA" id="ARBA00007074"/>
    </source>
</evidence>
<dbReference type="PANTHER" id="PTHR47053:SF1">
    <property type="entry name" value="MUREIN DD-ENDOPEPTIDASE MEPH-RELATED"/>
    <property type="match status" value="1"/>
</dbReference>
<organism evidence="7 8">
    <name type="scientific">Advenella kashmirensis W13003</name>
    <dbReference type="NCBI Taxonomy" id="1424334"/>
    <lineage>
        <taxon>Bacteria</taxon>
        <taxon>Pseudomonadati</taxon>
        <taxon>Pseudomonadota</taxon>
        <taxon>Betaproteobacteria</taxon>
        <taxon>Burkholderiales</taxon>
        <taxon>Alcaligenaceae</taxon>
    </lineage>
</organism>
<dbReference type="PROSITE" id="PS51935">
    <property type="entry name" value="NLPC_P60"/>
    <property type="match status" value="1"/>
</dbReference>
<keyword evidence="2" id="KW-0645">Protease</keyword>
<keyword evidence="4" id="KW-0788">Thiol protease</keyword>
<keyword evidence="8" id="KW-1185">Reference proteome</keyword>
<feature type="chain" id="PRO_5004771989" description="NlpC/P60 domain-containing protein" evidence="5">
    <location>
        <begin position="25"/>
        <end position="166"/>
    </location>
</feature>
<dbReference type="Proteomes" id="UP000018733">
    <property type="component" value="Unassembled WGS sequence"/>
</dbReference>
<feature type="domain" description="NlpC/P60" evidence="6">
    <location>
        <begin position="41"/>
        <end position="165"/>
    </location>
</feature>
<keyword evidence="3" id="KW-0378">Hydrolase</keyword>
<dbReference type="GO" id="GO:0006508">
    <property type="term" value="P:proteolysis"/>
    <property type="evidence" value="ECO:0007669"/>
    <property type="project" value="UniProtKB-KW"/>
</dbReference>
<dbReference type="Pfam" id="PF00877">
    <property type="entry name" value="NLPC_P60"/>
    <property type="match status" value="1"/>
</dbReference>
<comment type="caution">
    <text evidence="7">The sequence shown here is derived from an EMBL/GenBank/DDBJ whole genome shotgun (WGS) entry which is preliminary data.</text>
</comment>
<dbReference type="AlphaFoldDB" id="V8QTA0"/>
<dbReference type="Gene3D" id="3.90.1720.10">
    <property type="entry name" value="endopeptidase domain like (from Nostoc punctiforme)"/>
    <property type="match status" value="1"/>
</dbReference>
<dbReference type="InterPro" id="IPR051202">
    <property type="entry name" value="Peptidase_C40"/>
</dbReference>
<feature type="signal peptide" evidence="5">
    <location>
        <begin position="1"/>
        <end position="24"/>
    </location>
</feature>
<evidence type="ECO:0000313" key="7">
    <source>
        <dbReference type="EMBL" id="ETF03176.1"/>
    </source>
</evidence>
<dbReference type="OrthoDB" id="9807055at2"/>
<dbReference type="PROSITE" id="PS51257">
    <property type="entry name" value="PROKAR_LIPOPROTEIN"/>
    <property type="match status" value="1"/>
</dbReference>